<dbReference type="EMBL" id="VSSQ01030636">
    <property type="protein sequence ID" value="MPM81236.1"/>
    <property type="molecule type" value="Genomic_DNA"/>
</dbReference>
<comment type="caution">
    <text evidence="2">The sequence shown here is derived from an EMBL/GenBank/DDBJ whole genome shotgun (WGS) entry which is preliminary data.</text>
</comment>
<evidence type="ECO:0000313" key="2">
    <source>
        <dbReference type="EMBL" id="MPM81236.1"/>
    </source>
</evidence>
<evidence type="ECO:0000256" key="1">
    <source>
        <dbReference type="SAM" id="MobiDB-lite"/>
    </source>
</evidence>
<feature type="compositionally biased region" description="Gly residues" evidence="1">
    <location>
        <begin position="1"/>
        <end position="14"/>
    </location>
</feature>
<dbReference type="AlphaFoldDB" id="A0A645CVS8"/>
<reference evidence="2" key="1">
    <citation type="submission" date="2019-08" db="EMBL/GenBank/DDBJ databases">
        <authorList>
            <person name="Kucharzyk K."/>
            <person name="Murdoch R.W."/>
            <person name="Higgins S."/>
            <person name="Loffler F."/>
        </authorList>
    </citation>
    <scope>NUCLEOTIDE SEQUENCE</scope>
</reference>
<protein>
    <submittedName>
        <fullName evidence="2">Uncharacterized protein</fullName>
    </submittedName>
</protein>
<feature type="compositionally biased region" description="Basic and acidic residues" evidence="1">
    <location>
        <begin position="43"/>
        <end position="57"/>
    </location>
</feature>
<name>A0A645CVS8_9ZZZZ</name>
<organism evidence="2">
    <name type="scientific">bioreactor metagenome</name>
    <dbReference type="NCBI Taxonomy" id="1076179"/>
    <lineage>
        <taxon>unclassified sequences</taxon>
        <taxon>metagenomes</taxon>
        <taxon>ecological metagenomes</taxon>
    </lineage>
</organism>
<proteinExistence type="predicted"/>
<feature type="region of interest" description="Disordered" evidence="1">
    <location>
        <begin position="1"/>
        <end position="57"/>
    </location>
</feature>
<gene>
    <name evidence="2" type="ORF">SDC9_128288</name>
</gene>
<feature type="compositionally biased region" description="Basic and acidic residues" evidence="1">
    <location>
        <begin position="15"/>
        <end position="26"/>
    </location>
</feature>
<sequence>MDQRDGAGGGGEAEGGTRRVADHDDPGQVGHVELARVTGGQHQPHDVLGDQVVHEDM</sequence>
<accession>A0A645CVS8</accession>